<sequence>MTRPPSTADAAVVDATAAVSGRLDQRLSEATRAIQDLVSRESPDLAGDAPLAQLLREVVLANVETCFAAIRHNIPVAEVKAPTIALEHARRLAQRDVAVNELVRGYRVAHAVALNLVLDEIRAARLDPELALRVVEQMSMISFGYIDQMSQHVVTAYQEERERWLENRNARRAALVRDLLDGGDIAGQDIDAMTLAIRYPLQRCHLAAVVWSATPGEADRSAALHRFLGDLAEMSPLRAEPLVIAVDDATVWVWLPVPQSDAAEVMGRVRAHAEAAGEHIWMAIGAPLPGLDGFRRSHQQALAAHRVATGSAAPQRVSAADDDGLSAAALLGADLDAARAWVNEVLGPLACATEGDERLRGTLRVFLGTGSSFKAAGEKLHYHVNTMKYRVRRAVERRGRPIDEDRLDVEIALLLCHWYGPSVLRPPD</sequence>
<dbReference type="InterPro" id="IPR025736">
    <property type="entry name" value="PucR_C-HTH_dom"/>
</dbReference>
<dbReference type="RefSeq" id="WP_085303406.1">
    <property type="nucleotide sequence ID" value="NZ_AP022594.1"/>
</dbReference>
<evidence type="ECO:0000313" key="5">
    <source>
        <dbReference type="EMBL" id="OSC33996.1"/>
    </source>
</evidence>
<dbReference type="PANTHER" id="PTHR33744">
    <property type="entry name" value="CARBOHYDRATE DIACID REGULATOR"/>
    <property type="match status" value="1"/>
</dbReference>
<evidence type="ECO:0000256" key="1">
    <source>
        <dbReference type="ARBA" id="ARBA00006754"/>
    </source>
</evidence>
<evidence type="ECO:0000259" key="4">
    <source>
        <dbReference type="Pfam" id="PF17853"/>
    </source>
</evidence>
<evidence type="ECO:0000259" key="3">
    <source>
        <dbReference type="Pfam" id="PF14361"/>
    </source>
</evidence>
<dbReference type="InterPro" id="IPR051448">
    <property type="entry name" value="CdaR-like_regulators"/>
</dbReference>
<evidence type="ECO:0000259" key="2">
    <source>
        <dbReference type="Pfam" id="PF13556"/>
    </source>
</evidence>
<dbReference type="Pfam" id="PF14361">
    <property type="entry name" value="RsbRD_N"/>
    <property type="match status" value="1"/>
</dbReference>
<comment type="similarity">
    <text evidence="1">Belongs to the CdaR family.</text>
</comment>
<feature type="domain" description="PucR C-terminal helix-turn-helix" evidence="2">
    <location>
        <begin position="359"/>
        <end position="414"/>
    </location>
</feature>
<keyword evidence="6" id="KW-1185">Reference proteome</keyword>
<dbReference type="InterPro" id="IPR042070">
    <property type="entry name" value="PucR_C-HTH_sf"/>
</dbReference>
<dbReference type="EMBL" id="NCXO01000014">
    <property type="protein sequence ID" value="OSC33996.1"/>
    <property type="molecule type" value="Genomic_DNA"/>
</dbReference>
<feature type="domain" description="CdaR GGDEF-like" evidence="4">
    <location>
        <begin position="187"/>
        <end position="307"/>
    </location>
</feature>
<name>A0AA91PFS5_9MYCO</name>
<feature type="domain" description="RsbT co-antagonist protein RsbRD N-terminal" evidence="3">
    <location>
        <begin position="30"/>
        <end position="172"/>
    </location>
</feature>
<dbReference type="AlphaFoldDB" id="A0AA91PFS5"/>
<dbReference type="InterPro" id="IPR041522">
    <property type="entry name" value="CdaR_GGDEF"/>
</dbReference>
<organism evidence="5 6">
    <name type="scientific">Mycolicibacillus koreensis</name>
    <dbReference type="NCBI Taxonomy" id="1069220"/>
    <lineage>
        <taxon>Bacteria</taxon>
        <taxon>Bacillati</taxon>
        <taxon>Actinomycetota</taxon>
        <taxon>Actinomycetes</taxon>
        <taxon>Mycobacteriales</taxon>
        <taxon>Mycobacteriaceae</taxon>
        <taxon>Mycolicibacillus</taxon>
    </lineage>
</organism>
<gene>
    <name evidence="5" type="ORF">B8W67_08350</name>
</gene>
<dbReference type="PANTHER" id="PTHR33744:SF1">
    <property type="entry name" value="DNA-BINDING TRANSCRIPTIONAL ACTIVATOR ADER"/>
    <property type="match status" value="1"/>
</dbReference>
<dbReference type="Pfam" id="PF13556">
    <property type="entry name" value="HTH_30"/>
    <property type="match status" value="1"/>
</dbReference>
<dbReference type="Pfam" id="PF17853">
    <property type="entry name" value="GGDEF_2"/>
    <property type="match status" value="1"/>
</dbReference>
<comment type="caution">
    <text evidence="5">The sequence shown here is derived from an EMBL/GenBank/DDBJ whole genome shotgun (WGS) entry which is preliminary data.</text>
</comment>
<accession>A0AA91PFS5</accession>
<evidence type="ECO:0000313" key="6">
    <source>
        <dbReference type="Proteomes" id="UP000193577"/>
    </source>
</evidence>
<dbReference type="InterPro" id="IPR025751">
    <property type="entry name" value="RsbRD_N_dom"/>
</dbReference>
<reference evidence="5 6" key="1">
    <citation type="submission" date="2017-04" db="EMBL/GenBank/DDBJ databases">
        <title>The new phylogeny of genus Mycobacterium.</title>
        <authorList>
            <person name="Tortoli E."/>
            <person name="Trovato A."/>
            <person name="Cirillo D.M."/>
        </authorList>
    </citation>
    <scope>NUCLEOTIDE SEQUENCE [LARGE SCALE GENOMIC DNA]</scope>
    <source>
        <strain evidence="5 6">KCTC 19819</strain>
    </source>
</reference>
<proteinExistence type="inferred from homology"/>
<dbReference type="Gene3D" id="1.10.10.2840">
    <property type="entry name" value="PucR C-terminal helix-turn-helix domain"/>
    <property type="match status" value="1"/>
</dbReference>
<dbReference type="Proteomes" id="UP000193577">
    <property type="component" value="Unassembled WGS sequence"/>
</dbReference>
<protein>
    <submittedName>
        <fullName evidence="5">PucR family transcriptional regulator</fullName>
    </submittedName>
</protein>